<comment type="caution">
    <text evidence="1">The sequence shown here is derived from an EMBL/GenBank/DDBJ whole genome shotgun (WGS) entry which is preliminary data.</text>
</comment>
<accession>A0A9P7L4L7</accession>
<name>A0A9P7L4L7_9HYPO</name>
<proteinExistence type="predicted"/>
<organism evidence="1 2">
    <name type="scientific">Fusarium xylarioides</name>
    <dbReference type="NCBI Taxonomy" id="221167"/>
    <lineage>
        <taxon>Eukaryota</taxon>
        <taxon>Fungi</taxon>
        <taxon>Dikarya</taxon>
        <taxon>Ascomycota</taxon>
        <taxon>Pezizomycotina</taxon>
        <taxon>Sordariomycetes</taxon>
        <taxon>Hypocreomycetidae</taxon>
        <taxon>Hypocreales</taxon>
        <taxon>Nectriaceae</taxon>
        <taxon>Fusarium</taxon>
        <taxon>Fusarium fujikuroi species complex</taxon>
    </lineage>
</organism>
<gene>
    <name evidence="1" type="ORF">H9Q72_007822</name>
</gene>
<reference evidence="1" key="2">
    <citation type="submission" date="2020-10" db="EMBL/GenBank/DDBJ databases">
        <authorList>
            <person name="Peck L.D."/>
            <person name="Nowell R.W."/>
            <person name="Flood J."/>
            <person name="Ryan M.J."/>
            <person name="Barraclough T.G."/>
        </authorList>
    </citation>
    <scope>NUCLEOTIDE SEQUENCE</scope>
    <source>
        <strain evidence="1">IMI 127659i</strain>
    </source>
</reference>
<reference evidence="1" key="1">
    <citation type="journal article" date="2020" name="bioRxiv">
        <title>Historical genomics reveals the evolutionary mechanisms behind multiple outbreaks of the host-specific coffee wilt pathogen Fusarium xylarioides.</title>
        <authorList>
            <person name="Peck D."/>
            <person name="Nowell R.W."/>
            <person name="Flood J."/>
            <person name="Ryan M.J."/>
            <person name="Barraclough T.G."/>
        </authorList>
    </citation>
    <scope>NUCLEOTIDE SEQUENCE</scope>
    <source>
        <strain evidence="1">IMI 127659i</strain>
    </source>
</reference>
<protein>
    <submittedName>
        <fullName evidence="1">Uncharacterized protein</fullName>
    </submittedName>
</protein>
<evidence type="ECO:0000313" key="2">
    <source>
        <dbReference type="Proteomes" id="UP000750502"/>
    </source>
</evidence>
<sequence>MTSRDIYAKLNIVMFDPDKINMRLTRTWKRNGNQFTGSARISWFKCTSEEMSIFTDPEGYGDGKPTLIETLRQTATSADQESYLATYAEDRSKTLEADFHDQGEQLNAAYTESSKRRKEIEKLIGAIHIEEVKTTQIAKRLADA</sequence>
<dbReference type="EMBL" id="JADFTT010000268">
    <property type="protein sequence ID" value="KAG5764078.1"/>
    <property type="molecule type" value="Genomic_DNA"/>
</dbReference>
<dbReference type="AlphaFoldDB" id="A0A9P7L4L7"/>
<keyword evidence="2" id="KW-1185">Reference proteome</keyword>
<dbReference type="Proteomes" id="UP000750502">
    <property type="component" value="Unassembled WGS sequence"/>
</dbReference>
<evidence type="ECO:0000313" key="1">
    <source>
        <dbReference type="EMBL" id="KAG5764078.1"/>
    </source>
</evidence>